<evidence type="ECO:0000313" key="6">
    <source>
        <dbReference type="EMBL" id="CAD8168778.1"/>
    </source>
</evidence>
<dbReference type="EMBL" id="CAJJDO010000049">
    <property type="protein sequence ID" value="CAD8168778.1"/>
    <property type="molecule type" value="Genomic_DNA"/>
</dbReference>
<reference evidence="6" key="1">
    <citation type="submission" date="2021-01" db="EMBL/GenBank/DDBJ databases">
        <authorList>
            <consortium name="Genoscope - CEA"/>
            <person name="William W."/>
        </authorList>
    </citation>
    <scope>NUCLEOTIDE SEQUENCE</scope>
</reference>
<evidence type="ECO:0000256" key="4">
    <source>
        <dbReference type="PROSITE-ProRule" id="PRU00508"/>
    </source>
</evidence>
<keyword evidence="1" id="KW-0479">Metal-binding</keyword>
<sequence length="1129" mass="134049">MQILSTEDSILKVSNDIDDYEDKELILAIFKITQEEYQNTIVKFKGYGSKQLCAKSIEKSEMFYQCFDCCKDPSHAICKECFIPEIHKNHAVFFKQNQSKMPGFCDCGDTMIFDINSMYSKHYHFSITFKIDQQGYDRIIKNYEQFLMISFGLLQKKLEQIVDYPADLLENIEKIIENFNNDILKNYYYSNRNHFQFIQDSMKQAKQFHKLILRCLEIITTDNIFLSQLTAKILKQEIQCKINDKETGSTSLLEQYLKQSAYLVGSLQFDQDISKFFPLFFEEDEFRAYLVKVVIQNFSQFYLFIQSYKLINTNNEKFYFQIYQESKDQKLAVLIKQILACSQIKQTIFENKIIKSKVAEMFYSFISRGYIEILKLYQNIRNPICYNLFDNIYNLFLKIPLTNLPSLVISNSICYFLELMRKCKSSLQGLVNQIYEILSIDVHSFQSQILNPNQQVFQKLLNQSLLIYTLTRRIPCEQKKNLNFESQIGKESEISLNCLLILLLQNLSSFRCDLKSMILAIGHLSSNEVQNIFRIILHYFLNSLVTVFNLKYQSQQQLIISNIVLSDRNFIIVLSIYLMNFSNSKEAYDNILQISGQTDQQLRLVMSSILKRAIFNYKIFSDYEYYFGKQDLLKNLDDEVSLQKVDIAYIQIYAFLFQEQGINDIVQYYIEILPHLKQNKNSTFLICTIAQTDNDLIQCVQSIFGNQLPAQLQKGLHKLFQTIFYSQTFYQVNEMKSILKTFFVVKLIKIMDNYNQKKEVKLSIYEPIYAQQNEQIKEKINDKLQMQNDKYVELFGSSLQYELQYYNTDKSTLTNIRYEIFKAISLDNQQYLLERILKDLENIFQKEIDFDIKVEQLIEILQENALYINLLILSNSFFKTENIMIQTRLDKILHYCQTILSSQKINHTQEGFFQVYCQRLENQSITQKLDETDHQKQQSKSEKNQIHKQQLQQKFNQMKDNFNSKISNNKQLIEDNDEKCLLCKLPFEKEDLQYLPILIQYTNVYQYLNIFQLQPNQEIKILSVHVSNCNHTFLADCLKKQINSLNINDHKYFQCPLCFSPYNFMLPNSYNMQNIETLDFEFSMNIFQESLLDNVLDIVAEKFWTQGYIYIHFLMKFYPKYYVIQYSNY</sequence>
<protein>
    <recommendedName>
        <fullName evidence="5">UBR-type domain-containing protein</fullName>
    </recommendedName>
</protein>
<dbReference type="PROSITE" id="PS51157">
    <property type="entry name" value="ZF_UBR"/>
    <property type="match status" value="1"/>
</dbReference>
<evidence type="ECO:0000256" key="1">
    <source>
        <dbReference type="ARBA" id="ARBA00022723"/>
    </source>
</evidence>
<name>A0A8S1UU80_9CILI</name>
<dbReference type="AlphaFoldDB" id="A0A8S1UU80"/>
<dbReference type="PANTHER" id="PTHR38924">
    <property type="entry name" value="ASPARAGINE AND ASPARTATE RICH PROTEIN 1"/>
    <property type="match status" value="1"/>
</dbReference>
<dbReference type="CDD" id="cd19670">
    <property type="entry name" value="UBR-box_UBR1_2_3"/>
    <property type="match status" value="1"/>
</dbReference>
<dbReference type="Proteomes" id="UP000689195">
    <property type="component" value="Unassembled WGS sequence"/>
</dbReference>
<proteinExistence type="predicted"/>
<keyword evidence="3" id="KW-0862">Zinc</keyword>
<organism evidence="6 7">
    <name type="scientific">Paramecium pentaurelia</name>
    <dbReference type="NCBI Taxonomy" id="43138"/>
    <lineage>
        <taxon>Eukaryota</taxon>
        <taxon>Sar</taxon>
        <taxon>Alveolata</taxon>
        <taxon>Ciliophora</taxon>
        <taxon>Intramacronucleata</taxon>
        <taxon>Oligohymenophorea</taxon>
        <taxon>Peniculida</taxon>
        <taxon>Parameciidae</taxon>
        <taxon>Paramecium</taxon>
    </lineage>
</organism>
<dbReference type="OrthoDB" id="298156at2759"/>
<evidence type="ECO:0000256" key="2">
    <source>
        <dbReference type="ARBA" id="ARBA00022771"/>
    </source>
</evidence>
<dbReference type="PANTHER" id="PTHR38924:SF2">
    <property type="entry name" value="CHROMOSOME UNDETERMINED SCAFFOLD_10, WHOLE GENOME SHOTGUN SEQUENCE"/>
    <property type="match status" value="1"/>
</dbReference>
<feature type="zinc finger region" description="UBR-type" evidence="4">
    <location>
        <begin position="51"/>
        <end position="124"/>
    </location>
</feature>
<accession>A0A8S1UU80</accession>
<keyword evidence="7" id="KW-1185">Reference proteome</keyword>
<dbReference type="GO" id="GO:0008270">
    <property type="term" value="F:zinc ion binding"/>
    <property type="evidence" value="ECO:0007669"/>
    <property type="project" value="UniProtKB-KW"/>
</dbReference>
<dbReference type="InterPro" id="IPR003126">
    <property type="entry name" value="Znf_UBR"/>
</dbReference>
<dbReference type="Pfam" id="PF02207">
    <property type="entry name" value="zf-UBR"/>
    <property type="match status" value="1"/>
</dbReference>
<dbReference type="SMART" id="SM00396">
    <property type="entry name" value="ZnF_UBR1"/>
    <property type="match status" value="1"/>
</dbReference>
<evidence type="ECO:0000256" key="3">
    <source>
        <dbReference type="ARBA" id="ARBA00022833"/>
    </source>
</evidence>
<gene>
    <name evidence="6" type="ORF">PPENT_87.1.T0490288</name>
</gene>
<feature type="domain" description="UBR-type" evidence="5">
    <location>
        <begin position="51"/>
        <end position="124"/>
    </location>
</feature>
<evidence type="ECO:0000259" key="5">
    <source>
        <dbReference type="PROSITE" id="PS51157"/>
    </source>
</evidence>
<evidence type="ECO:0000313" key="7">
    <source>
        <dbReference type="Proteomes" id="UP000689195"/>
    </source>
</evidence>
<comment type="caution">
    <text evidence="6">The sequence shown here is derived from an EMBL/GenBank/DDBJ whole genome shotgun (WGS) entry which is preliminary data.</text>
</comment>
<keyword evidence="2" id="KW-0863">Zinc-finger</keyword>